<organism evidence="1">
    <name type="scientific">bioreactor metagenome</name>
    <dbReference type="NCBI Taxonomy" id="1076179"/>
    <lineage>
        <taxon>unclassified sequences</taxon>
        <taxon>metagenomes</taxon>
        <taxon>ecological metagenomes</taxon>
    </lineage>
</organism>
<sequence>MSTRGAIGMRQPDGTVRAVYVHHDAYVAGVGAILGGWYETPEKVESLLALGDLSSLGTTLADTVAYLRDRGEVMRTARNYRDIDAYRRNGRRDLGADYLYLFDVNRWLAYGIPNEPDWVEIKVEK</sequence>
<protein>
    <submittedName>
        <fullName evidence="1">Uncharacterized protein</fullName>
    </submittedName>
</protein>
<evidence type="ECO:0000313" key="1">
    <source>
        <dbReference type="EMBL" id="MPM23499.1"/>
    </source>
</evidence>
<dbReference type="AlphaFoldDB" id="A0A644Y5B2"/>
<name>A0A644Y5B2_9ZZZZ</name>
<proteinExistence type="predicted"/>
<gene>
    <name evidence="1" type="ORF">SDC9_69973</name>
</gene>
<accession>A0A644Y5B2</accession>
<dbReference type="EMBL" id="VSSQ01004046">
    <property type="protein sequence ID" value="MPM23499.1"/>
    <property type="molecule type" value="Genomic_DNA"/>
</dbReference>
<comment type="caution">
    <text evidence="1">The sequence shown here is derived from an EMBL/GenBank/DDBJ whole genome shotgun (WGS) entry which is preliminary data.</text>
</comment>
<reference evidence="1" key="1">
    <citation type="submission" date="2019-08" db="EMBL/GenBank/DDBJ databases">
        <authorList>
            <person name="Kucharzyk K."/>
            <person name="Murdoch R.W."/>
            <person name="Higgins S."/>
            <person name="Loffler F."/>
        </authorList>
    </citation>
    <scope>NUCLEOTIDE SEQUENCE</scope>
</reference>